<dbReference type="GO" id="GO:0008168">
    <property type="term" value="F:methyltransferase activity"/>
    <property type="evidence" value="ECO:0007669"/>
    <property type="project" value="UniProtKB-KW"/>
</dbReference>
<dbReference type="Pfam" id="PF22435">
    <property type="entry name" value="MRM3-like_sub_bind"/>
    <property type="match status" value="1"/>
</dbReference>
<dbReference type="InterPro" id="IPR053888">
    <property type="entry name" value="MRM3-like_sub_bind"/>
</dbReference>
<evidence type="ECO:0000313" key="6">
    <source>
        <dbReference type="Proteomes" id="UP001484239"/>
    </source>
</evidence>
<name>A0ABU9EDS3_9BACT</name>
<dbReference type="SMART" id="SM00967">
    <property type="entry name" value="SpoU_sub_bind"/>
    <property type="match status" value="1"/>
</dbReference>
<organism evidence="5 6">
    <name type="scientific">Gaopeijia maritima</name>
    <dbReference type="NCBI Taxonomy" id="3119007"/>
    <lineage>
        <taxon>Bacteria</taxon>
        <taxon>Pseudomonadati</taxon>
        <taxon>Gemmatimonadota</taxon>
        <taxon>Longimicrobiia</taxon>
        <taxon>Gaopeijiales</taxon>
        <taxon>Gaopeijiaceae</taxon>
        <taxon>Gaopeijia</taxon>
    </lineage>
</organism>
<comment type="caution">
    <text evidence="5">The sequence shown here is derived from an EMBL/GenBank/DDBJ whole genome shotgun (WGS) entry which is preliminary data.</text>
</comment>
<reference evidence="5 6" key="1">
    <citation type="submission" date="2024-02" db="EMBL/GenBank/DDBJ databases">
        <title>A novel Gemmatimonadota bacterium.</title>
        <authorList>
            <person name="Du Z.-J."/>
            <person name="Ye Y.-Q."/>
        </authorList>
    </citation>
    <scope>NUCLEOTIDE SEQUENCE [LARGE SCALE GENOMIC DNA]</scope>
    <source>
        <strain evidence="5 6">DH-20</strain>
    </source>
</reference>
<protein>
    <submittedName>
        <fullName evidence="5">RNA methyltransferase</fullName>
    </submittedName>
</protein>
<proteinExistence type="inferred from homology"/>
<dbReference type="InterPro" id="IPR001537">
    <property type="entry name" value="SpoU_MeTrfase"/>
</dbReference>
<dbReference type="Gene3D" id="3.30.1330.30">
    <property type="match status" value="1"/>
</dbReference>
<dbReference type="SUPFAM" id="SSF75217">
    <property type="entry name" value="alpha/beta knot"/>
    <property type="match status" value="1"/>
</dbReference>
<evidence type="ECO:0000256" key="1">
    <source>
        <dbReference type="ARBA" id="ARBA00007228"/>
    </source>
</evidence>
<dbReference type="EMBL" id="JBBHLI010000016">
    <property type="protein sequence ID" value="MEK9502854.1"/>
    <property type="molecule type" value="Genomic_DNA"/>
</dbReference>
<feature type="domain" description="RNA 2-O ribose methyltransferase substrate binding" evidence="4">
    <location>
        <begin position="28"/>
        <end position="101"/>
    </location>
</feature>
<dbReference type="GO" id="GO:0032259">
    <property type="term" value="P:methylation"/>
    <property type="evidence" value="ECO:0007669"/>
    <property type="project" value="UniProtKB-KW"/>
</dbReference>
<dbReference type="RefSeq" id="WP_405281824.1">
    <property type="nucleotide sequence ID" value="NZ_JBBHLI010000016.1"/>
</dbReference>
<keyword evidence="6" id="KW-1185">Reference proteome</keyword>
<evidence type="ECO:0000313" key="5">
    <source>
        <dbReference type="EMBL" id="MEK9502854.1"/>
    </source>
</evidence>
<comment type="similarity">
    <text evidence="1">Belongs to the class IV-like SAM-binding methyltransferase superfamily. RNA methyltransferase TrmH family.</text>
</comment>
<dbReference type="Pfam" id="PF00588">
    <property type="entry name" value="SpoU_methylase"/>
    <property type="match status" value="1"/>
</dbReference>
<dbReference type="InterPro" id="IPR029026">
    <property type="entry name" value="tRNA_m1G_MTases_N"/>
</dbReference>
<dbReference type="InterPro" id="IPR051259">
    <property type="entry name" value="rRNA_Methyltransferase"/>
</dbReference>
<dbReference type="Proteomes" id="UP001484239">
    <property type="component" value="Unassembled WGS sequence"/>
</dbReference>
<dbReference type="PANTHER" id="PTHR43191">
    <property type="entry name" value="RRNA METHYLTRANSFERASE 3"/>
    <property type="match status" value="1"/>
</dbReference>
<gene>
    <name evidence="5" type="ORF">WI372_17795</name>
</gene>
<evidence type="ECO:0000256" key="2">
    <source>
        <dbReference type="ARBA" id="ARBA00022603"/>
    </source>
</evidence>
<keyword evidence="3" id="KW-0808">Transferase</keyword>
<evidence type="ECO:0000256" key="3">
    <source>
        <dbReference type="ARBA" id="ARBA00022679"/>
    </source>
</evidence>
<accession>A0ABU9EDS3</accession>
<evidence type="ECO:0000259" key="4">
    <source>
        <dbReference type="SMART" id="SM00967"/>
    </source>
</evidence>
<dbReference type="InterPro" id="IPR029028">
    <property type="entry name" value="Alpha/beta_knot_MTases"/>
</dbReference>
<dbReference type="SUPFAM" id="SSF55315">
    <property type="entry name" value="L30e-like"/>
    <property type="match status" value="1"/>
</dbReference>
<dbReference type="InterPro" id="IPR013123">
    <property type="entry name" value="SpoU_subst-bd"/>
</dbReference>
<sequence length="260" mass="27239">MNALSDARRRLIGRLRHRKTRAREALVLVEGVRVVSDLLEAGVRPRFALVSPRCDALAPDLVGRLHEVTEVVRVDDDTLESCADTSTPQGVLAVAPEPGGDWFDRIGPDDRILVLDALQDPGNVGTLVRAAAALGATGVVLLDGSVEPWNPKAVRASAGAVFRCPLALVQSDRALERLSRAGLPILVADASGADVAPPPWHGGWALVVGSEGHGVREALRAQAAKTVRVPMAAGVESLNAGVAGSILLYELTRHRGGPGA</sequence>
<keyword evidence="2 5" id="KW-0489">Methyltransferase</keyword>
<dbReference type="CDD" id="cd18095">
    <property type="entry name" value="SpoU-like_rRNA-MTase"/>
    <property type="match status" value="1"/>
</dbReference>
<dbReference type="InterPro" id="IPR029064">
    <property type="entry name" value="Ribosomal_eL30-like_sf"/>
</dbReference>
<dbReference type="PANTHER" id="PTHR43191:SF2">
    <property type="entry name" value="RRNA METHYLTRANSFERASE 3, MITOCHONDRIAL"/>
    <property type="match status" value="1"/>
</dbReference>
<dbReference type="Gene3D" id="3.40.1280.10">
    <property type="match status" value="1"/>
</dbReference>